<proteinExistence type="predicted"/>
<evidence type="ECO:0000313" key="2">
    <source>
        <dbReference type="Proteomes" id="UP000515211"/>
    </source>
</evidence>
<gene>
    <name evidence="3 4" type="primary">LOC107465741</name>
</gene>
<dbReference type="InterPro" id="IPR001810">
    <property type="entry name" value="F-box_dom"/>
</dbReference>
<dbReference type="Proteomes" id="UP000515211">
    <property type="component" value="Chromosome 9"/>
</dbReference>
<dbReference type="GeneID" id="107465741"/>
<dbReference type="RefSeq" id="XP_015940193.1">
    <property type="nucleotide sequence ID" value="XM_016084707.3"/>
</dbReference>
<dbReference type="PANTHER" id="PTHR32212">
    <property type="entry name" value="CYCLIN-LIKE F-BOX"/>
    <property type="match status" value="1"/>
</dbReference>
<dbReference type="CDD" id="cd22160">
    <property type="entry name" value="F-box_AtFBL13-like"/>
    <property type="match status" value="1"/>
</dbReference>
<dbReference type="KEGG" id="adu:107465741"/>
<accession>A0A6P4C1U1</accession>
<evidence type="ECO:0000259" key="1">
    <source>
        <dbReference type="PROSITE" id="PS50181"/>
    </source>
</evidence>
<dbReference type="InterPro" id="IPR036047">
    <property type="entry name" value="F-box-like_dom_sf"/>
</dbReference>
<protein>
    <submittedName>
        <fullName evidence="3 4">F-box/LRR-repeat protein 13 isoform X1</fullName>
    </submittedName>
</protein>
<reference evidence="3 4" key="2">
    <citation type="submission" date="2025-04" db="UniProtKB">
        <authorList>
            <consortium name="RefSeq"/>
        </authorList>
    </citation>
    <scope>IDENTIFICATION</scope>
    <source>
        <tissue evidence="3 4">Whole plant</tissue>
    </source>
</reference>
<sequence length="289" mass="32715">MRIITRSQSRKKIGRYNQNQNVSEGDGGDRISDLPDSILLHIMSFMMIHDVIKTCILSTRWKNLWKSMPNIKLHTADFRNHCVFSEFISGIVSCRDGRGDGDHPLISLDFSRHGYLQNYILTDLMRYVVSKDIQHLKIYVPYNLGLPSFVFSCSSLLSLDLSVSSYDLKRRTRISKPLELPSLVSLRLESVAISVDENCQAEPFSKCVKLKTLSINNFLMISPDSDIDRSGTLVISNAKLASLTIKEYKRYKILVSTPNLRSFTLDGSPFQQLRGKKGMAIELQSSSLA</sequence>
<dbReference type="InterPro" id="IPR053781">
    <property type="entry name" value="F-box_AtFBL13-like"/>
</dbReference>
<dbReference type="AlphaFoldDB" id="A0A6P4C1U1"/>
<dbReference type="PROSITE" id="PS50181">
    <property type="entry name" value="FBOX"/>
    <property type="match status" value="1"/>
</dbReference>
<dbReference type="PANTHER" id="PTHR32212:SF234">
    <property type="entry name" value="F-BOX_LRR-REPEAT PROTEIN 13-LIKE"/>
    <property type="match status" value="1"/>
</dbReference>
<reference evidence="2" key="1">
    <citation type="journal article" date="2016" name="Nat. Genet.">
        <title>The genome sequences of Arachis duranensis and Arachis ipaensis, the diploid ancestors of cultivated peanut.</title>
        <authorList>
            <person name="Bertioli D.J."/>
            <person name="Cannon S.B."/>
            <person name="Froenicke L."/>
            <person name="Huang G."/>
            <person name="Farmer A.D."/>
            <person name="Cannon E.K."/>
            <person name="Liu X."/>
            <person name="Gao D."/>
            <person name="Clevenger J."/>
            <person name="Dash S."/>
            <person name="Ren L."/>
            <person name="Moretzsohn M.C."/>
            <person name="Shirasawa K."/>
            <person name="Huang W."/>
            <person name="Vidigal B."/>
            <person name="Abernathy B."/>
            <person name="Chu Y."/>
            <person name="Niederhuth C.E."/>
            <person name="Umale P."/>
            <person name="Araujo A.C."/>
            <person name="Kozik A."/>
            <person name="Kim K.D."/>
            <person name="Burow M.D."/>
            <person name="Varshney R.K."/>
            <person name="Wang X."/>
            <person name="Zhang X."/>
            <person name="Barkley N."/>
            <person name="Guimaraes P.M."/>
            <person name="Isobe S."/>
            <person name="Guo B."/>
            <person name="Liao B."/>
            <person name="Stalker H.T."/>
            <person name="Schmitz R.J."/>
            <person name="Scheffler B.E."/>
            <person name="Leal-Bertioli S.C."/>
            <person name="Xun X."/>
            <person name="Jackson S.A."/>
            <person name="Michelmore R."/>
            <person name="Ozias-Akins P."/>
        </authorList>
    </citation>
    <scope>NUCLEOTIDE SEQUENCE [LARGE SCALE GENOMIC DNA]</scope>
    <source>
        <strain evidence="2">cv. V14167</strain>
    </source>
</reference>
<dbReference type="SUPFAM" id="SSF52047">
    <property type="entry name" value="RNI-like"/>
    <property type="match status" value="1"/>
</dbReference>
<dbReference type="Pfam" id="PF24758">
    <property type="entry name" value="LRR_At5g56370"/>
    <property type="match status" value="1"/>
</dbReference>
<dbReference type="OrthoDB" id="677997at2759"/>
<evidence type="ECO:0000313" key="3">
    <source>
        <dbReference type="RefSeq" id="XP_015940193.1"/>
    </source>
</evidence>
<evidence type="ECO:0000313" key="4">
    <source>
        <dbReference type="RefSeq" id="XP_015940195.1"/>
    </source>
</evidence>
<dbReference type="RefSeq" id="XP_015940195.1">
    <property type="nucleotide sequence ID" value="XM_016084709.3"/>
</dbReference>
<dbReference type="InterPro" id="IPR055411">
    <property type="entry name" value="LRR_FXL15/At3g58940/PEG3-like"/>
</dbReference>
<dbReference type="SUPFAM" id="SSF81383">
    <property type="entry name" value="F-box domain"/>
    <property type="match status" value="1"/>
</dbReference>
<dbReference type="Gene3D" id="3.80.10.10">
    <property type="entry name" value="Ribonuclease Inhibitor"/>
    <property type="match status" value="1"/>
</dbReference>
<organism evidence="2 3">
    <name type="scientific">Arachis duranensis</name>
    <name type="common">Wild peanut</name>
    <dbReference type="NCBI Taxonomy" id="130453"/>
    <lineage>
        <taxon>Eukaryota</taxon>
        <taxon>Viridiplantae</taxon>
        <taxon>Streptophyta</taxon>
        <taxon>Embryophyta</taxon>
        <taxon>Tracheophyta</taxon>
        <taxon>Spermatophyta</taxon>
        <taxon>Magnoliopsida</taxon>
        <taxon>eudicotyledons</taxon>
        <taxon>Gunneridae</taxon>
        <taxon>Pentapetalae</taxon>
        <taxon>rosids</taxon>
        <taxon>fabids</taxon>
        <taxon>Fabales</taxon>
        <taxon>Fabaceae</taxon>
        <taxon>Papilionoideae</taxon>
        <taxon>50 kb inversion clade</taxon>
        <taxon>dalbergioids sensu lato</taxon>
        <taxon>Dalbergieae</taxon>
        <taxon>Pterocarpus clade</taxon>
        <taxon>Arachis</taxon>
    </lineage>
</organism>
<dbReference type="SMART" id="SM00256">
    <property type="entry name" value="FBOX"/>
    <property type="match status" value="1"/>
</dbReference>
<dbReference type="Pfam" id="PF00646">
    <property type="entry name" value="F-box"/>
    <property type="match status" value="1"/>
</dbReference>
<keyword evidence="2" id="KW-1185">Reference proteome</keyword>
<name>A0A6P4C1U1_ARADU</name>
<feature type="domain" description="F-box" evidence="1">
    <location>
        <begin position="28"/>
        <end position="81"/>
    </location>
</feature>
<dbReference type="InterPro" id="IPR032675">
    <property type="entry name" value="LRR_dom_sf"/>
</dbReference>